<dbReference type="InterPro" id="IPR051591">
    <property type="entry name" value="UPF0224_FAM112_RNA_Proc"/>
</dbReference>
<dbReference type="SUPFAM" id="SSF57667">
    <property type="entry name" value="beta-beta-alpha zinc fingers"/>
    <property type="match status" value="1"/>
</dbReference>
<evidence type="ECO:0000313" key="5">
    <source>
        <dbReference type="EMBL" id="KAH0628988.1"/>
    </source>
</evidence>
<dbReference type="PROSITE" id="PS51800">
    <property type="entry name" value="ZF_CHHC_U11_48K"/>
    <property type="match status" value="2"/>
</dbReference>
<dbReference type="PANTHER" id="PTHR21402">
    <property type="entry name" value="GAMETOCYTE SPECIFIC FACTOR 1-RELATED"/>
    <property type="match status" value="1"/>
</dbReference>
<evidence type="ECO:0000256" key="2">
    <source>
        <dbReference type="ARBA" id="ARBA00022771"/>
    </source>
</evidence>
<accession>A0ABQ7TIN2</accession>
<dbReference type="Pfam" id="PF05253">
    <property type="entry name" value="zf-U11-48K"/>
    <property type="match status" value="2"/>
</dbReference>
<dbReference type="PANTHER" id="PTHR21402:SF5">
    <property type="entry name" value="GAMETOCYTE SPECIFIC FACTOR 1"/>
    <property type="match status" value="1"/>
</dbReference>
<gene>
    <name evidence="5" type="ORF">JD844_010692</name>
</gene>
<dbReference type="EMBL" id="JAIPUX010000439">
    <property type="protein sequence ID" value="KAH0628988.1"/>
    <property type="molecule type" value="Genomic_DNA"/>
</dbReference>
<keyword evidence="2" id="KW-0863">Zinc-finger</keyword>
<evidence type="ECO:0000259" key="4">
    <source>
        <dbReference type="PROSITE" id="PS51800"/>
    </source>
</evidence>
<dbReference type="Proteomes" id="UP000826234">
    <property type="component" value="Unassembled WGS sequence"/>
</dbReference>
<dbReference type="InterPro" id="IPR036236">
    <property type="entry name" value="Znf_C2H2_sf"/>
</dbReference>
<evidence type="ECO:0000256" key="1">
    <source>
        <dbReference type="ARBA" id="ARBA00022723"/>
    </source>
</evidence>
<protein>
    <recommendedName>
        <fullName evidence="4">CHHC U11-48K-type domain-containing protein</fullName>
    </recommendedName>
</protein>
<evidence type="ECO:0000313" key="6">
    <source>
        <dbReference type="Proteomes" id="UP000826234"/>
    </source>
</evidence>
<organism evidence="5 6">
    <name type="scientific">Phrynosoma platyrhinos</name>
    <name type="common">Desert horned lizard</name>
    <dbReference type="NCBI Taxonomy" id="52577"/>
    <lineage>
        <taxon>Eukaryota</taxon>
        <taxon>Metazoa</taxon>
        <taxon>Chordata</taxon>
        <taxon>Craniata</taxon>
        <taxon>Vertebrata</taxon>
        <taxon>Euteleostomi</taxon>
        <taxon>Lepidosauria</taxon>
        <taxon>Squamata</taxon>
        <taxon>Bifurcata</taxon>
        <taxon>Unidentata</taxon>
        <taxon>Episquamata</taxon>
        <taxon>Toxicofera</taxon>
        <taxon>Iguania</taxon>
        <taxon>Phrynosomatidae</taxon>
        <taxon>Phrynosomatinae</taxon>
        <taxon>Phrynosoma</taxon>
    </lineage>
</organism>
<evidence type="ECO:0000256" key="3">
    <source>
        <dbReference type="ARBA" id="ARBA00022833"/>
    </source>
</evidence>
<feature type="domain" description="CHHC U11-48K-type" evidence="4">
    <location>
        <begin position="19"/>
        <end position="46"/>
    </location>
</feature>
<keyword evidence="3" id="KW-0862">Zinc</keyword>
<reference evidence="5 6" key="1">
    <citation type="journal article" date="2022" name="Gigascience">
        <title>A chromosome-level genome assembly and annotation of the desert horned lizard, Phrynosoma platyrhinos, provides insight into chromosomal rearrangements among reptiles.</title>
        <authorList>
            <person name="Koochekian N."/>
            <person name="Ascanio A."/>
            <person name="Farleigh K."/>
            <person name="Card D.C."/>
            <person name="Schield D.R."/>
            <person name="Castoe T.A."/>
            <person name="Jezkova T."/>
        </authorList>
    </citation>
    <scope>NUCLEOTIDE SEQUENCE [LARGE SCALE GENOMIC DNA]</scope>
    <source>
        <strain evidence="5">NK-2021</strain>
    </source>
</reference>
<name>A0ABQ7TIN2_PHRPL</name>
<keyword evidence="6" id="KW-1185">Reference proteome</keyword>
<dbReference type="InterPro" id="IPR022776">
    <property type="entry name" value="TRM13/UPF0224_CHHC_Znf_dom"/>
</dbReference>
<sequence>MLSSCVCSFLIDALDPDKLLQCPYDKSHKIRACRFPYHLVKCRKNHPTIVQKLVTCPFNARHQVPREEISQHISSCDDKRCIEQDIANQVNNHRREVNVISSWQSPPCEEDWDKGELMLDQSGSNTAVGNKSHLASCLRAPKSMPYVLPWKNKDALGYSFHRPSKHGQYEDGQYEEVMACLIETLHMLEIEDHDRNSPFRWLSSTHYLI</sequence>
<feature type="domain" description="CHHC U11-48K-type" evidence="4">
    <location>
        <begin position="53"/>
        <end position="80"/>
    </location>
</feature>
<keyword evidence="1" id="KW-0479">Metal-binding</keyword>
<proteinExistence type="predicted"/>
<comment type="caution">
    <text evidence="5">The sequence shown here is derived from an EMBL/GenBank/DDBJ whole genome shotgun (WGS) entry which is preliminary data.</text>
</comment>